<keyword evidence="2" id="KW-0722">Serine protease inhibitor</keyword>
<accession>A0A3Q0T9E0</accession>
<keyword evidence="3" id="KW-1015">Disulfide bond</keyword>
<dbReference type="STRING" id="61819.ENSACIP00000030735"/>
<keyword evidence="1" id="KW-0646">Protease inhibitor</keyword>
<reference evidence="5" key="1">
    <citation type="submission" date="2025-08" db="UniProtKB">
        <authorList>
            <consortium name="Ensembl"/>
        </authorList>
    </citation>
    <scope>IDENTIFICATION</scope>
</reference>
<dbReference type="PANTHER" id="PTHR47247:SF1">
    <property type="entry name" value="KUNITZ-TYPE PROTEASE INHIBITOR 2"/>
    <property type="match status" value="1"/>
</dbReference>
<dbReference type="PROSITE" id="PS50279">
    <property type="entry name" value="BPTI_KUNITZ_2"/>
    <property type="match status" value="1"/>
</dbReference>
<dbReference type="Ensembl" id="ENSACIT00000031537.1">
    <property type="protein sequence ID" value="ENSACIP00000030735.1"/>
    <property type="gene ID" value="ENSACIG00000023757.1"/>
</dbReference>
<feature type="domain" description="BPTI/Kunitz inhibitor" evidence="4">
    <location>
        <begin position="14"/>
        <end position="57"/>
    </location>
</feature>
<evidence type="ECO:0000256" key="2">
    <source>
        <dbReference type="ARBA" id="ARBA00022900"/>
    </source>
</evidence>
<dbReference type="PANTHER" id="PTHR47247">
    <property type="entry name" value="KUNITZ-TYPE PROTEASE INHIBITOR 2"/>
    <property type="match status" value="1"/>
</dbReference>
<evidence type="ECO:0000256" key="1">
    <source>
        <dbReference type="ARBA" id="ARBA00022690"/>
    </source>
</evidence>
<dbReference type="FunFam" id="4.10.410.10:FF:000006">
    <property type="entry name" value="Serine peptidase inhibitor, Kunitz type 1"/>
    <property type="match status" value="1"/>
</dbReference>
<dbReference type="InterPro" id="IPR020901">
    <property type="entry name" value="Prtase_inh_Kunz-CS"/>
</dbReference>
<dbReference type="Gene3D" id="4.10.410.10">
    <property type="entry name" value="Pancreatic trypsin inhibitor Kunitz domain"/>
    <property type="match status" value="1"/>
</dbReference>
<dbReference type="AlphaFoldDB" id="A0A3Q0T9E0"/>
<protein>
    <recommendedName>
        <fullName evidence="4">BPTI/Kunitz inhibitor domain-containing protein</fullName>
    </recommendedName>
</protein>
<dbReference type="PROSITE" id="PS00280">
    <property type="entry name" value="BPTI_KUNITZ_1"/>
    <property type="match status" value="1"/>
</dbReference>
<dbReference type="SUPFAM" id="SSF57362">
    <property type="entry name" value="BPTI-like"/>
    <property type="match status" value="1"/>
</dbReference>
<keyword evidence="6" id="KW-1185">Reference proteome</keyword>
<organism evidence="5 6">
    <name type="scientific">Amphilophus citrinellus</name>
    <name type="common">Midas cichlid</name>
    <name type="synonym">Cichlasoma citrinellum</name>
    <dbReference type="NCBI Taxonomy" id="61819"/>
    <lineage>
        <taxon>Eukaryota</taxon>
        <taxon>Metazoa</taxon>
        <taxon>Chordata</taxon>
        <taxon>Craniata</taxon>
        <taxon>Vertebrata</taxon>
        <taxon>Euteleostomi</taxon>
        <taxon>Actinopterygii</taxon>
        <taxon>Neopterygii</taxon>
        <taxon>Teleostei</taxon>
        <taxon>Neoteleostei</taxon>
        <taxon>Acanthomorphata</taxon>
        <taxon>Ovalentaria</taxon>
        <taxon>Cichlomorphae</taxon>
        <taxon>Cichliformes</taxon>
        <taxon>Cichlidae</taxon>
        <taxon>New World cichlids</taxon>
        <taxon>Cichlasomatinae</taxon>
        <taxon>Heroini</taxon>
        <taxon>Amphilophus</taxon>
    </lineage>
</organism>
<dbReference type="InterPro" id="IPR002223">
    <property type="entry name" value="Kunitz_BPTI"/>
</dbReference>
<reference evidence="5" key="2">
    <citation type="submission" date="2025-09" db="UniProtKB">
        <authorList>
            <consortium name="Ensembl"/>
        </authorList>
    </citation>
    <scope>IDENTIFICATION</scope>
</reference>
<sequence length="75" mass="8730">RDNPSFLSLKVIVGPCKGTFPRWYYDRNAGECKHFLYGGCQGNHNNFLQESDCVSECIQKSENLPYIHFDVFFFT</sequence>
<dbReference type="GeneTree" id="ENSGT01060000248856"/>
<dbReference type="PRINTS" id="PR00759">
    <property type="entry name" value="BASICPTASE"/>
</dbReference>
<dbReference type="InterPro" id="IPR036880">
    <property type="entry name" value="Kunitz_BPTI_sf"/>
</dbReference>
<name>A0A3Q0T9E0_AMPCI</name>
<proteinExistence type="predicted"/>
<dbReference type="Pfam" id="PF00014">
    <property type="entry name" value="Kunitz_BPTI"/>
    <property type="match status" value="1"/>
</dbReference>
<evidence type="ECO:0000256" key="3">
    <source>
        <dbReference type="ARBA" id="ARBA00023157"/>
    </source>
</evidence>
<evidence type="ECO:0000313" key="5">
    <source>
        <dbReference type="Ensembl" id="ENSACIP00000030735.1"/>
    </source>
</evidence>
<evidence type="ECO:0000259" key="4">
    <source>
        <dbReference type="PROSITE" id="PS50279"/>
    </source>
</evidence>
<dbReference type="OMA" id="ICKRACI"/>
<dbReference type="GO" id="GO:0004867">
    <property type="term" value="F:serine-type endopeptidase inhibitor activity"/>
    <property type="evidence" value="ECO:0007669"/>
    <property type="project" value="UniProtKB-KW"/>
</dbReference>
<evidence type="ECO:0000313" key="6">
    <source>
        <dbReference type="Proteomes" id="UP000261340"/>
    </source>
</evidence>
<dbReference type="SMART" id="SM00131">
    <property type="entry name" value="KU"/>
    <property type="match status" value="1"/>
</dbReference>
<dbReference type="Proteomes" id="UP000261340">
    <property type="component" value="Unplaced"/>
</dbReference>